<evidence type="ECO:0000313" key="2">
    <source>
        <dbReference type="EMBL" id="OWK36095.1"/>
    </source>
</evidence>
<gene>
    <name evidence="2" type="ORF">FRUB_08658</name>
</gene>
<accession>A0A225DI97</accession>
<evidence type="ECO:0000313" key="3">
    <source>
        <dbReference type="Proteomes" id="UP000214646"/>
    </source>
</evidence>
<feature type="signal peptide" evidence="1">
    <location>
        <begin position="1"/>
        <end position="23"/>
    </location>
</feature>
<dbReference type="Proteomes" id="UP000214646">
    <property type="component" value="Unassembled WGS sequence"/>
</dbReference>
<name>A0A225DI97_9BACT</name>
<protein>
    <submittedName>
        <fullName evidence="2">Uncharacterized protein</fullName>
    </submittedName>
</protein>
<dbReference type="RefSeq" id="WP_088259160.1">
    <property type="nucleotide sequence ID" value="NZ_NIDE01000017.1"/>
</dbReference>
<keyword evidence="1" id="KW-0732">Signal</keyword>
<feature type="chain" id="PRO_5012104055" evidence="1">
    <location>
        <begin position="24"/>
        <end position="495"/>
    </location>
</feature>
<keyword evidence="3" id="KW-1185">Reference proteome</keyword>
<proteinExistence type="predicted"/>
<dbReference type="EMBL" id="NIDE01000017">
    <property type="protein sequence ID" value="OWK36095.1"/>
    <property type="molecule type" value="Genomic_DNA"/>
</dbReference>
<reference evidence="3" key="1">
    <citation type="submission" date="2017-06" db="EMBL/GenBank/DDBJ databases">
        <title>Genome analysis of Fimbriiglobus ruber SP5, the first member of the order Planctomycetales with confirmed chitinolytic capability.</title>
        <authorList>
            <person name="Ravin N.V."/>
            <person name="Rakitin A.L."/>
            <person name="Ivanova A.A."/>
            <person name="Beletsky A.V."/>
            <person name="Kulichevskaya I.S."/>
            <person name="Mardanov A.V."/>
            <person name="Dedysh S.N."/>
        </authorList>
    </citation>
    <scope>NUCLEOTIDE SEQUENCE [LARGE SCALE GENOMIC DNA]</scope>
    <source>
        <strain evidence="3">SP5</strain>
    </source>
</reference>
<organism evidence="2 3">
    <name type="scientific">Fimbriiglobus ruber</name>
    <dbReference type="NCBI Taxonomy" id="1908690"/>
    <lineage>
        <taxon>Bacteria</taxon>
        <taxon>Pseudomonadati</taxon>
        <taxon>Planctomycetota</taxon>
        <taxon>Planctomycetia</taxon>
        <taxon>Gemmatales</taxon>
        <taxon>Gemmataceae</taxon>
        <taxon>Fimbriiglobus</taxon>
    </lineage>
</organism>
<dbReference type="AlphaFoldDB" id="A0A225DI97"/>
<sequence length="495" mass="53080">MSARFRLLVAALALVLWSGRAPAGPNDELLKTVPPTANVFALFDVKELLASPIGQKAGWIQKTDENYRAGVGIIPPGTDRLAVSGQLNLAGGAWAWKAAVLEGQGLPTPADVAAREKGEVDEVAGFPVVLSPRRAYFVGLSPARQAVFQPASRADLSAWARQSQSPAAQGPSKYLAGAVKWAQTAPVVISVDLTDSIDPVTARDVAGSLFTVIDKNTNLAAFGKFLSKTRGVTLTVKATDHLQASVRVDFAESPIKFEKVVKAAFLEILDNEGAAVPEMEKWEMGLGDSSMILSGTLSPESFGRIVGLFSFPKAGGEMAEPAGPSGPATKRYYLGVNAAIEDVRQLSKESRYEKTALWHEAAARKIEHLDPRGVDPTMVETGLGVAKRLRAMAGSLRGVPIDAAQLQSTQYAYVWAQPAWGLWGFPLGPTNISANTNIPQVQAQIGKVVAGDVKNRQQLWEQISGDMSRRGRRWWPNTKTFKETSSLDATRSLGP</sequence>
<comment type="caution">
    <text evidence="2">The sequence shown here is derived from an EMBL/GenBank/DDBJ whole genome shotgun (WGS) entry which is preliminary data.</text>
</comment>
<evidence type="ECO:0000256" key="1">
    <source>
        <dbReference type="SAM" id="SignalP"/>
    </source>
</evidence>
<dbReference type="OrthoDB" id="258179at2"/>